<dbReference type="InterPro" id="IPR006175">
    <property type="entry name" value="YjgF/YER057c/UK114"/>
</dbReference>
<dbReference type="SUPFAM" id="SSF55298">
    <property type="entry name" value="YjgF-like"/>
    <property type="match status" value="1"/>
</dbReference>
<dbReference type="PROSITE" id="PS01094">
    <property type="entry name" value="UPF0076"/>
    <property type="match status" value="1"/>
</dbReference>
<dbReference type="Pfam" id="PF01042">
    <property type="entry name" value="Ribonuc_L-PSP"/>
    <property type="match status" value="1"/>
</dbReference>
<dbReference type="NCBIfam" id="TIGR00004">
    <property type="entry name" value="Rid family detoxifying hydrolase"/>
    <property type="match status" value="1"/>
</dbReference>
<dbReference type="Proteomes" id="UP001281447">
    <property type="component" value="Unassembled WGS sequence"/>
</dbReference>
<dbReference type="InterPro" id="IPR035959">
    <property type="entry name" value="RutC-like_sf"/>
</dbReference>
<gene>
    <name evidence="2" type="ORF">RWE15_07475</name>
</gene>
<comment type="caution">
    <text evidence="2">The sequence shown here is derived from an EMBL/GenBank/DDBJ whole genome shotgun (WGS) entry which is preliminary data.</text>
</comment>
<evidence type="ECO:0000313" key="3">
    <source>
        <dbReference type="Proteomes" id="UP001281447"/>
    </source>
</evidence>
<dbReference type="EMBL" id="JAWDIP010000003">
    <property type="protein sequence ID" value="MDY0394337.1"/>
    <property type="molecule type" value="Genomic_DNA"/>
</dbReference>
<sequence length="125" mass="13878">MFEKIYTDKAPNAIGPYSQAVKAGDFLYVSGQIGLNPETDEKAEGIEAQTKQVLDNLQAILNEAGADFSQVVKTTIYLHDMANFASVNEIYGTYFKEPYPARACIEAGRLPRDVYVEMDVVAYLK</sequence>
<evidence type="ECO:0000256" key="1">
    <source>
        <dbReference type="ARBA" id="ARBA00010552"/>
    </source>
</evidence>
<dbReference type="RefSeq" id="WP_390354910.1">
    <property type="nucleotide sequence ID" value="NZ_JBHUIZ010000006.1"/>
</dbReference>
<accession>A0ABU5C4S9</accession>
<dbReference type="PANTHER" id="PTHR11803">
    <property type="entry name" value="2-IMINOBUTANOATE/2-IMINOPROPANOATE DEAMINASE RIDA"/>
    <property type="match status" value="1"/>
</dbReference>
<dbReference type="CDD" id="cd00448">
    <property type="entry name" value="YjgF_YER057c_UK114_family"/>
    <property type="match status" value="1"/>
</dbReference>
<keyword evidence="3" id="KW-1185">Reference proteome</keyword>
<organism evidence="2 3">
    <name type="scientific">Tigheibacillus halophilus</name>
    <dbReference type="NCBI Taxonomy" id="361280"/>
    <lineage>
        <taxon>Bacteria</taxon>
        <taxon>Bacillati</taxon>
        <taxon>Bacillota</taxon>
        <taxon>Bacilli</taxon>
        <taxon>Bacillales</taxon>
        <taxon>Bacillaceae</taxon>
        <taxon>Tigheibacillus</taxon>
    </lineage>
</organism>
<dbReference type="InterPro" id="IPR006056">
    <property type="entry name" value="RidA"/>
</dbReference>
<protein>
    <submittedName>
        <fullName evidence="2">RidA family protein</fullName>
    </submittedName>
</protein>
<comment type="similarity">
    <text evidence="1">Belongs to the RutC family.</text>
</comment>
<proteinExistence type="inferred from homology"/>
<reference evidence="2 3" key="1">
    <citation type="submission" date="2023-10" db="EMBL/GenBank/DDBJ databases">
        <title>Virgibacillus halophilus 5B73C genome.</title>
        <authorList>
            <person name="Miliotis G."/>
            <person name="Sengupta P."/>
            <person name="Hameed A."/>
            <person name="Chuvochina M."/>
            <person name="Mcdonagh F."/>
            <person name="Simpson A.C."/>
            <person name="Singh N.K."/>
            <person name="Rekha P.D."/>
            <person name="Raman K."/>
            <person name="Hugenholtz P."/>
            <person name="Venkateswaran K."/>
        </authorList>
    </citation>
    <scope>NUCLEOTIDE SEQUENCE [LARGE SCALE GENOMIC DNA]</scope>
    <source>
        <strain evidence="2 3">5B73C</strain>
    </source>
</reference>
<dbReference type="InterPro" id="IPR019897">
    <property type="entry name" value="RidA_CS"/>
</dbReference>
<dbReference type="Gene3D" id="3.30.1330.40">
    <property type="entry name" value="RutC-like"/>
    <property type="match status" value="1"/>
</dbReference>
<name>A0ABU5C4S9_9BACI</name>
<dbReference type="PANTHER" id="PTHR11803:SF39">
    <property type="entry name" value="2-IMINOBUTANOATE_2-IMINOPROPANOATE DEAMINASE"/>
    <property type="match status" value="1"/>
</dbReference>
<evidence type="ECO:0000313" key="2">
    <source>
        <dbReference type="EMBL" id="MDY0394337.1"/>
    </source>
</evidence>